<feature type="region of interest" description="Disordered" evidence="8">
    <location>
        <begin position="289"/>
        <end position="364"/>
    </location>
</feature>
<comment type="caution">
    <text evidence="11">The sequence shown here is derived from an EMBL/GenBank/DDBJ whole genome shotgun (WGS) entry which is preliminary data.</text>
</comment>
<sequence length="525" mass="58747">MAAVKQQVLDWLYSVLTSEYKNLNRTFNDVAQLLAQCPSLSPRTDVYTYENGTSALLLHISGTIPVVFRGTCYRFPITIWVPHSYPSEAPMVYVIATDGMVIRPGQHVDLQGKVYHPYLVGWAENSNKFNFFDLLAVLQEVFAKEPPVISRPHDHTSHRTLPPRTETRKPVSQLSQKDVQSQPPPPPPKPKSKIYTQQSVLSGSHRYDSAPPLPPLLKQQKQQNAHCDYQTQNIDSFTRWKDSALNYELSQVTHQSKYLQSSPESLGLTNTISHQTTDPIYLSAQQNLDSKFQSSQSEQGSYSQQQQQQHQSWREESPRIVKPESSQFKSETPPDLLSAPSELLIPSPPSSDCPAPPIPPNPEKDLILQKISNALYSQRQKELVRIKSSIPGLHTQYSAMLASLSKMEAEIHALESLNNLLTSNTNLLHSALREADTVMSSSQHRALPGVDELLVAPNVVANQLYELVSEERSLGDALFVLARAVENGRIGATTFAKITRSLSREWYLKKALVRKIGRGMGLVGN</sequence>
<gene>
    <name evidence="11" type="ORF">GcM3_132010</name>
</gene>
<feature type="compositionally biased region" description="Polar residues" evidence="8">
    <location>
        <begin position="170"/>
        <end position="179"/>
    </location>
</feature>
<dbReference type="Gene3D" id="3.10.110.10">
    <property type="entry name" value="Ubiquitin Conjugating Enzyme"/>
    <property type="match status" value="1"/>
</dbReference>
<dbReference type="Gene3D" id="6.10.140.820">
    <property type="match status" value="1"/>
</dbReference>
<evidence type="ECO:0000256" key="3">
    <source>
        <dbReference type="ARBA" id="ARBA00022448"/>
    </source>
</evidence>
<feature type="compositionally biased region" description="Pro residues" evidence="8">
    <location>
        <begin position="346"/>
        <end position="361"/>
    </location>
</feature>
<dbReference type="InterPro" id="IPR037202">
    <property type="entry name" value="ESCRT_assembly_dom"/>
</dbReference>
<dbReference type="InterPro" id="IPR052070">
    <property type="entry name" value="ESCRT-I_UEV_domain"/>
</dbReference>
<evidence type="ECO:0000313" key="11">
    <source>
        <dbReference type="EMBL" id="RKF64492.1"/>
    </source>
</evidence>
<dbReference type="STRING" id="62708.A0A420I4C5"/>
<evidence type="ECO:0000256" key="6">
    <source>
        <dbReference type="ARBA" id="ARBA00023054"/>
    </source>
</evidence>
<keyword evidence="6" id="KW-0175">Coiled coil</keyword>
<dbReference type="PANTHER" id="PTHR23306:SF3">
    <property type="entry name" value="TUMOR SUPPRESSOR PROTEIN 101"/>
    <property type="match status" value="1"/>
</dbReference>
<feature type="domain" description="UEV" evidence="10">
    <location>
        <begin position="7"/>
        <end position="152"/>
    </location>
</feature>
<comment type="similarity">
    <text evidence="2">Belongs to the ubiquitin-conjugating enzyme family. UEV subfamily.</text>
</comment>
<feature type="region of interest" description="Disordered" evidence="8">
    <location>
        <begin position="148"/>
        <end position="225"/>
    </location>
</feature>
<keyword evidence="4" id="KW-0967">Endosome</keyword>
<reference evidence="11 12" key="1">
    <citation type="journal article" date="2018" name="BMC Genomics">
        <title>Comparative genome analyses reveal sequence features reflecting distinct modes of host-adaptation between dicot and monocot powdery mildew.</title>
        <authorList>
            <person name="Wu Y."/>
            <person name="Ma X."/>
            <person name="Pan Z."/>
            <person name="Kale S.D."/>
            <person name="Song Y."/>
            <person name="King H."/>
            <person name="Zhang Q."/>
            <person name="Presley C."/>
            <person name="Deng X."/>
            <person name="Wei C.I."/>
            <person name="Xiao S."/>
        </authorList>
    </citation>
    <scope>NUCLEOTIDE SEQUENCE [LARGE SCALE GENOMIC DNA]</scope>
    <source>
        <strain evidence="11">UMSG3</strain>
    </source>
</reference>
<evidence type="ECO:0000256" key="4">
    <source>
        <dbReference type="ARBA" id="ARBA00022753"/>
    </source>
</evidence>
<accession>A0A420I4C5</accession>
<evidence type="ECO:0000259" key="10">
    <source>
        <dbReference type="PROSITE" id="PS51322"/>
    </source>
</evidence>
<evidence type="ECO:0000256" key="8">
    <source>
        <dbReference type="SAM" id="MobiDB-lite"/>
    </source>
</evidence>
<dbReference type="GO" id="GO:0043162">
    <property type="term" value="P:ubiquitin-dependent protein catabolic process via the multivesicular body sorting pathway"/>
    <property type="evidence" value="ECO:0007669"/>
    <property type="project" value="UniProtKB-ARBA"/>
</dbReference>
<evidence type="ECO:0000256" key="7">
    <source>
        <dbReference type="PROSITE-ProRule" id="PRU00644"/>
    </source>
</evidence>
<feature type="domain" description="SB" evidence="9">
    <location>
        <begin position="458"/>
        <end position="525"/>
    </location>
</feature>
<feature type="compositionally biased region" description="Low complexity" evidence="8">
    <location>
        <begin position="293"/>
        <end position="311"/>
    </location>
</feature>
<dbReference type="GO" id="GO:0043130">
    <property type="term" value="F:ubiquitin binding"/>
    <property type="evidence" value="ECO:0007669"/>
    <property type="project" value="TreeGrafter"/>
</dbReference>
<evidence type="ECO:0000313" key="12">
    <source>
        <dbReference type="Proteomes" id="UP000283383"/>
    </source>
</evidence>
<organism evidence="11 12">
    <name type="scientific">Golovinomyces cichoracearum</name>
    <dbReference type="NCBI Taxonomy" id="62708"/>
    <lineage>
        <taxon>Eukaryota</taxon>
        <taxon>Fungi</taxon>
        <taxon>Dikarya</taxon>
        <taxon>Ascomycota</taxon>
        <taxon>Pezizomycotina</taxon>
        <taxon>Leotiomycetes</taxon>
        <taxon>Erysiphales</taxon>
        <taxon>Erysiphaceae</taxon>
        <taxon>Golovinomyces</taxon>
    </lineage>
</organism>
<feature type="compositionally biased region" description="Basic and acidic residues" evidence="8">
    <location>
        <begin position="312"/>
        <end position="322"/>
    </location>
</feature>
<dbReference type="InterPro" id="IPR016135">
    <property type="entry name" value="UBQ-conjugating_enzyme/RWD"/>
</dbReference>
<dbReference type="Proteomes" id="UP000283383">
    <property type="component" value="Unassembled WGS sequence"/>
</dbReference>
<dbReference type="EMBL" id="MCBQ01013211">
    <property type="protein sequence ID" value="RKF64492.1"/>
    <property type="molecule type" value="Genomic_DNA"/>
</dbReference>
<name>A0A420I4C5_9PEZI</name>
<keyword evidence="5 7" id="KW-0653">Protein transport</keyword>
<dbReference type="InterPro" id="IPR008883">
    <property type="entry name" value="UEV_N"/>
</dbReference>
<dbReference type="SUPFAM" id="SSF54495">
    <property type="entry name" value="UBC-like"/>
    <property type="match status" value="1"/>
</dbReference>
<comment type="subcellular location">
    <subcellularLocation>
        <location evidence="1">Endosome</location>
    </subcellularLocation>
</comment>
<dbReference type="PROSITE" id="PS51312">
    <property type="entry name" value="SB"/>
    <property type="match status" value="1"/>
</dbReference>
<dbReference type="Pfam" id="PF09454">
    <property type="entry name" value="Vps23_core"/>
    <property type="match status" value="1"/>
</dbReference>
<evidence type="ECO:0000256" key="1">
    <source>
        <dbReference type="ARBA" id="ARBA00004177"/>
    </source>
</evidence>
<dbReference type="AlphaFoldDB" id="A0A420I4C5"/>
<dbReference type="PANTHER" id="PTHR23306">
    <property type="entry name" value="TUMOR SUSCEPTIBILITY GENE 101 PROTEIN-RELATED"/>
    <property type="match status" value="1"/>
</dbReference>
<protein>
    <submittedName>
        <fullName evidence="11">Putative escrt-i component</fullName>
    </submittedName>
</protein>
<evidence type="ECO:0000259" key="9">
    <source>
        <dbReference type="PROSITE" id="PS51312"/>
    </source>
</evidence>
<evidence type="ECO:0000256" key="2">
    <source>
        <dbReference type="ARBA" id="ARBA00009594"/>
    </source>
</evidence>
<feature type="compositionally biased region" description="Low complexity" evidence="8">
    <location>
        <begin position="336"/>
        <end position="345"/>
    </location>
</feature>
<dbReference type="SUPFAM" id="SSF140111">
    <property type="entry name" value="Endosomal sorting complex assembly domain"/>
    <property type="match status" value="1"/>
</dbReference>
<dbReference type="GO" id="GO:0000813">
    <property type="term" value="C:ESCRT I complex"/>
    <property type="evidence" value="ECO:0007669"/>
    <property type="project" value="TreeGrafter"/>
</dbReference>
<dbReference type="GO" id="GO:0072666">
    <property type="term" value="P:establishment of protein localization to vacuole"/>
    <property type="evidence" value="ECO:0007669"/>
    <property type="project" value="UniProtKB-ARBA"/>
</dbReference>
<dbReference type="PROSITE" id="PS51322">
    <property type="entry name" value="UEV"/>
    <property type="match status" value="1"/>
</dbReference>
<proteinExistence type="inferred from homology"/>
<keyword evidence="3 7" id="KW-0813">Transport</keyword>
<dbReference type="Pfam" id="PF05743">
    <property type="entry name" value="UEV"/>
    <property type="match status" value="1"/>
</dbReference>
<dbReference type="GO" id="GO:0006886">
    <property type="term" value="P:intracellular protein transport"/>
    <property type="evidence" value="ECO:0007669"/>
    <property type="project" value="UniProtKB-ARBA"/>
</dbReference>
<keyword evidence="12" id="KW-1185">Reference proteome</keyword>
<dbReference type="InterPro" id="IPR017916">
    <property type="entry name" value="SB_dom"/>
</dbReference>
<evidence type="ECO:0000256" key="5">
    <source>
        <dbReference type="ARBA" id="ARBA00022927"/>
    </source>
</evidence>
<dbReference type="CDD" id="cd11685">
    <property type="entry name" value="UEV_TSG101-like"/>
    <property type="match status" value="1"/>
</dbReference>